<dbReference type="Gene3D" id="3.40.710.10">
    <property type="entry name" value="DD-peptidase/beta-lactamase superfamily"/>
    <property type="match status" value="1"/>
</dbReference>
<dbReference type="OrthoDB" id="9770183at2"/>
<evidence type="ECO:0000259" key="1">
    <source>
        <dbReference type="Pfam" id="PF00144"/>
    </source>
</evidence>
<feature type="domain" description="Beta-lactamase-related" evidence="1">
    <location>
        <begin position="108"/>
        <end position="394"/>
    </location>
</feature>
<accession>A0A2A8PUP8</accession>
<evidence type="ECO:0000313" key="3">
    <source>
        <dbReference type="Proteomes" id="UP000220635"/>
    </source>
</evidence>
<comment type="caution">
    <text evidence="2">The sequence shown here is derived from an EMBL/GenBank/DDBJ whole genome shotgun (WGS) entry which is preliminary data.</text>
</comment>
<dbReference type="InterPro" id="IPR001466">
    <property type="entry name" value="Beta-lactam-related"/>
</dbReference>
<dbReference type="EMBL" id="NTWE01000025">
    <property type="protein sequence ID" value="PEW01082.1"/>
    <property type="molecule type" value="Genomic_DNA"/>
</dbReference>
<dbReference type="SUPFAM" id="SSF56601">
    <property type="entry name" value="beta-lactamase/transpeptidase-like"/>
    <property type="match status" value="1"/>
</dbReference>
<dbReference type="GO" id="GO:0016787">
    <property type="term" value="F:hydrolase activity"/>
    <property type="evidence" value="ECO:0007669"/>
    <property type="project" value="UniProtKB-KW"/>
</dbReference>
<organism evidence="2 3">
    <name type="scientific">Bacillus cereus</name>
    <dbReference type="NCBI Taxonomy" id="1396"/>
    <lineage>
        <taxon>Bacteria</taxon>
        <taxon>Bacillati</taxon>
        <taxon>Bacillota</taxon>
        <taxon>Bacilli</taxon>
        <taxon>Bacillales</taxon>
        <taxon>Bacillaceae</taxon>
        <taxon>Bacillus</taxon>
        <taxon>Bacillus cereus group</taxon>
    </lineage>
</organism>
<dbReference type="AlphaFoldDB" id="A0A2A8PUP8"/>
<dbReference type="RefSeq" id="WP_000768734.1">
    <property type="nucleotide sequence ID" value="NZ_NTWE01000025.1"/>
</dbReference>
<dbReference type="PANTHER" id="PTHR43283:SF7">
    <property type="entry name" value="BETA-LACTAMASE-RELATED DOMAIN-CONTAINING PROTEIN"/>
    <property type="match status" value="1"/>
</dbReference>
<dbReference type="FunFam" id="3.40.710.10:FF:000079">
    <property type="entry name" value="6-aminohexanoate-dimer hydrolase"/>
    <property type="match status" value="1"/>
</dbReference>
<reference evidence="2 3" key="1">
    <citation type="submission" date="2017-09" db="EMBL/GenBank/DDBJ databases">
        <title>Large-scale bioinformatics analysis of Bacillus genomes uncovers conserved roles of natural products in bacterial physiology.</title>
        <authorList>
            <consortium name="Agbiome Team Llc"/>
            <person name="Bleich R.M."/>
            <person name="Grubbs K.J."/>
            <person name="Santa Maria K.C."/>
            <person name="Allen S.E."/>
            <person name="Farag S."/>
            <person name="Shank E.A."/>
            <person name="Bowers A."/>
        </authorList>
    </citation>
    <scope>NUCLEOTIDE SEQUENCE [LARGE SCALE GENOMIC DNA]</scope>
    <source>
        <strain evidence="2 3">AFS010695</strain>
    </source>
</reference>
<dbReference type="Pfam" id="PF00144">
    <property type="entry name" value="Beta-lactamase"/>
    <property type="match status" value="1"/>
</dbReference>
<evidence type="ECO:0000313" key="2">
    <source>
        <dbReference type="EMBL" id="PEW01082.1"/>
    </source>
</evidence>
<protein>
    <submittedName>
        <fullName evidence="2">6-aminohexanoate hydrolase</fullName>
    </submittedName>
</protein>
<dbReference type="PANTHER" id="PTHR43283">
    <property type="entry name" value="BETA-LACTAMASE-RELATED"/>
    <property type="match status" value="1"/>
</dbReference>
<gene>
    <name evidence="2" type="ORF">CN425_13400</name>
</gene>
<dbReference type="InterPro" id="IPR050789">
    <property type="entry name" value="Diverse_Enzym_Activities"/>
</dbReference>
<dbReference type="InterPro" id="IPR012338">
    <property type="entry name" value="Beta-lactam/transpept-like"/>
</dbReference>
<sequence>MKLKKSPLLLLILTFIFVITGLGFTYFKHNKTTPSKNNVTKENWLDDPYLRWSYTHMKEFTLINEVNNNPNQVSHFPTALQNLDDFAVGRAFGNTTPLKKLLDDNKTDAFVVVHNGQLIYERYFNGYKQNEPHGMASIAKVFTGAIIQSLAEENRIDVEKTADTYIRELNNTPFGKATIQQLMDMQVSAEYPTHGYVKPGLENQDAQLYLASNILPRGKNYDGPLNIYDMLRETEETAPPGSAFSYNNGSAETLAWVIRAITGKSLAENVSERIWSQIGMEENAYYVTDETKVEQASAGLNATARDMARFGQLLLNNGEYNGKQILPSSITESVKNVQEGELAIGNGASISYHNQWWIPHNEQGAFEVLGSYGQTLYIDPKANMVIVHFSSNAAPSNEIHSVYSDMYVDIAHHLEKLPQ</sequence>
<name>A0A2A8PUP8_BACCE</name>
<keyword evidence="2" id="KW-0378">Hydrolase</keyword>
<dbReference type="Proteomes" id="UP000220635">
    <property type="component" value="Unassembled WGS sequence"/>
</dbReference>
<proteinExistence type="predicted"/>